<sequence length="42" mass="4906">MQKIVLFTLLMAEEHITGLGVEEGTIPTHFCIWKETKKQFKE</sequence>
<accession>A0A2P2Q8V2</accession>
<name>A0A2P2Q8V2_RHIMU</name>
<organism evidence="1">
    <name type="scientific">Rhizophora mucronata</name>
    <name type="common">Asiatic mangrove</name>
    <dbReference type="NCBI Taxonomy" id="61149"/>
    <lineage>
        <taxon>Eukaryota</taxon>
        <taxon>Viridiplantae</taxon>
        <taxon>Streptophyta</taxon>
        <taxon>Embryophyta</taxon>
        <taxon>Tracheophyta</taxon>
        <taxon>Spermatophyta</taxon>
        <taxon>Magnoliopsida</taxon>
        <taxon>eudicotyledons</taxon>
        <taxon>Gunneridae</taxon>
        <taxon>Pentapetalae</taxon>
        <taxon>rosids</taxon>
        <taxon>fabids</taxon>
        <taxon>Malpighiales</taxon>
        <taxon>Rhizophoraceae</taxon>
        <taxon>Rhizophora</taxon>
    </lineage>
</organism>
<proteinExistence type="predicted"/>
<dbReference type="AlphaFoldDB" id="A0A2P2Q8V2"/>
<reference evidence="1" key="1">
    <citation type="submission" date="2018-02" db="EMBL/GenBank/DDBJ databases">
        <title>Rhizophora mucronata_Transcriptome.</title>
        <authorList>
            <person name="Meera S.P."/>
            <person name="Sreeshan A."/>
            <person name="Augustine A."/>
        </authorList>
    </citation>
    <scope>NUCLEOTIDE SEQUENCE</scope>
    <source>
        <tissue evidence="1">Leaf</tissue>
    </source>
</reference>
<dbReference type="EMBL" id="GGEC01082934">
    <property type="protein sequence ID" value="MBX63418.1"/>
    <property type="molecule type" value="Transcribed_RNA"/>
</dbReference>
<protein>
    <submittedName>
        <fullName evidence="1">Uncharacterized protein</fullName>
    </submittedName>
</protein>
<evidence type="ECO:0000313" key="1">
    <source>
        <dbReference type="EMBL" id="MBX63418.1"/>
    </source>
</evidence>